<dbReference type="InterPro" id="IPR028994">
    <property type="entry name" value="Integrin_alpha_N"/>
</dbReference>
<keyword evidence="2" id="KW-1185">Reference proteome</keyword>
<dbReference type="STRING" id="642492.Clole_3182"/>
<dbReference type="HOGENOM" id="CLU_481212_0_0_9"/>
<dbReference type="KEGG" id="cle:Clole_3182"/>
<evidence type="ECO:0000313" key="1">
    <source>
        <dbReference type="EMBL" id="ADZ84876.1"/>
    </source>
</evidence>
<dbReference type="EMBL" id="CP002582">
    <property type="protein sequence ID" value="ADZ84876.1"/>
    <property type="molecule type" value="Genomic_DNA"/>
</dbReference>
<gene>
    <name evidence="1" type="ordered locus">Clole_3182</name>
</gene>
<accession>F2JPU1</accession>
<dbReference type="AlphaFoldDB" id="F2JPU1"/>
<evidence type="ECO:0008006" key="3">
    <source>
        <dbReference type="Google" id="ProtNLM"/>
    </source>
</evidence>
<evidence type="ECO:0000313" key="2">
    <source>
        <dbReference type="Proteomes" id="UP000008467"/>
    </source>
</evidence>
<dbReference type="PROSITE" id="PS51257">
    <property type="entry name" value="PROKAR_LIPOPROTEIN"/>
    <property type="match status" value="1"/>
</dbReference>
<organism evidence="1 2">
    <name type="scientific">Cellulosilyticum lentocellum (strain ATCC 49066 / DSM 5427 / NCIMB 11756 / RHM5)</name>
    <name type="common">Clostridium lentocellum</name>
    <dbReference type="NCBI Taxonomy" id="642492"/>
    <lineage>
        <taxon>Bacteria</taxon>
        <taxon>Bacillati</taxon>
        <taxon>Bacillota</taxon>
        <taxon>Clostridia</taxon>
        <taxon>Lachnospirales</taxon>
        <taxon>Cellulosilyticaceae</taxon>
        <taxon>Cellulosilyticum</taxon>
    </lineage>
</organism>
<proteinExistence type="predicted"/>
<reference evidence="1 2" key="1">
    <citation type="journal article" date="2011" name="J. Bacteriol.">
        <title>Complete genome sequence of the cellulose-degrading bacterium Cellulosilyticum lentocellum.</title>
        <authorList>
            <consortium name="US DOE Joint Genome Institute"/>
            <person name="Miller D.A."/>
            <person name="Suen G."/>
            <person name="Bruce D."/>
            <person name="Copeland A."/>
            <person name="Cheng J.F."/>
            <person name="Detter C."/>
            <person name="Goodwin L.A."/>
            <person name="Han C.S."/>
            <person name="Hauser L.J."/>
            <person name="Land M.L."/>
            <person name="Lapidus A."/>
            <person name="Lucas S."/>
            <person name="Meincke L."/>
            <person name="Pitluck S."/>
            <person name="Tapia R."/>
            <person name="Teshima H."/>
            <person name="Woyke T."/>
            <person name="Fox B.G."/>
            <person name="Angert E.R."/>
            <person name="Currie C.R."/>
        </authorList>
    </citation>
    <scope>NUCLEOTIDE SEQUENCE [LARGE SCALE GENOMIC DNA]</scope>
    <source>
        <strain evidence="2">ATCC 49066 / DSM 5427 / NCIMB 11756 / RHM5</strain>
    </source>
</reference>
<dbReference type="RefSeq" id="WP_013658154.1">
    <property type="nucleotide sequence ID" value="NC_015275.1"/>
</dbReference>
<dbReference type="Proteomes" id="UP000008467">
    <property type="component" value="Chromosome"/>
</dbReference>
<sequence length="566" mass="65219">MGELRYQIRKVLVGISLISVALLLGCNRINTHPETIRENNSGTVVQEEALIEQAPIAKVIDDLEWKWMTDPKEETMLNGQLVYPKTSLYLTSKTNPTLCIDLKHQVVGIYQEDEQGRDIYPKDAYLPLSNWFAGGGENIMIKLENATSFYVMVNPVEEGTPDYIGRGPSTSWQDYLPIAKVTYKLDEKGSIKEMSGEIYEVDYSAFFKESKPVPLQLEYAVWERKTKHGPSSWYRLYLNLKTNREETIDLGLYLSKPQLVVKEEIKDIKDIKLPKETIAVLQGTYEEQERVIKEYFILYLKDDYLRLQYTEVNHEEFTYTKEIYKQAVTDGQDIQLGEMKVRSQPYIADEGYHPVVYNGSLLGGSKDNMVYSYLEMCQYIHQDEHYKVYSLEKGYIKEIEHSQFSLKQDNVINANSYRGEIQIDEKMPYLAVSGTWEAMPRIPKAQSIDSYQKFFPNATILQNYRIDIEGDGQDEVVLILQEEGNTKLILRKIGDDGTVHTMREIISLVTEDKGRIVAIADVQNDGVVEIVVESEEWGNPGYKVYGYQNGSLYEVFGDVEDIHCWH</sequence>
<name>F2JPU1_CELLD</name>
<protein>
    <recommendedName>
        <fullName evidence="3">FG-GAP repeat protein</fullName>
    </recommendedName>
</protein>
<dbReference type="SUPFAM" id="SSF69318">
    <property type="entry name" value="Integrin alpha N-terminal domain"/>
    <property type="match status" value="1"/>
</dbReference>